<organism evidence="2 3">
    <name type="scientific">Streblomastix strix</name>
    <dbReference type="NCBI Taxonomy" id="222440"/>
    <lineage>
        <taxon>Eukaryota</taxon>
        <taxon>Metamonada</taxon>
        <taxon>Preaxostyla</taxon>
        <taxon>Oxymonadida</taxon>
        <taxon>Streblomastigidae</taxon>
        <taxon>Streblomastix</taxon>
    </lineage>
</organism>
<dbReference type="OrthoDB" id="5979581at2759"/>
<evidence type="ECO:0000313" key="3">
    <source>
        <dbReference type="Proteomes" id="UP000324800"/>
    </source>
</evidence>
<dbReference type="InterPro" id="IPR011009">
    <property type="entry name" value="Kinase-like_dom_sf"/>
</dbReference>
<feature type="domain" description="Protein kinase" evidence="1">
    <location>
        <begin position="23"/>
        <end position="160"/>
    </location>
</feature>
<dbReference type="InterPro" id="IPR000719">
    <property type="entry name" value="Prot_kinase_dom"/>
</dbReference>
<dbReference type="GO" id="GO:0005524">
    <property type="term" value="F:ATP binding"/>
    <property type="evidence" value="ECO:0007669"/>
    <property type="project" value="InterPro"/>
</dbReference>
<dbReference type="PANTHER" id="PTHR11909">
    <property type="entry name" value="CASEIN KINASE-RELATED"/>
    <property type="match status" value="1"/>
</dbReference>
<dbReference type="PROSITE" id="PS50011">
    <property type="entry name" value="PROTEIN_KINASE_DOM"/>
    <property type="match status" value="1"/>
</dbReference>
<dbReference type="EMBL" id="SNRW01014416">
    <property type="protein sequence ID" value="KAA6371482.1"/>
    <property type="molecule type" value="Genomic_DNA"/>
</dbReference>
<reference evidence="2 3" key="1">
    <citation type="submission" date="2019-03" db="EMBL/GenBank/DDBJ databases">
        <title>Single cell metagenomics reveals metabolic interactions within the superorganism composed of flagellate Streblomastix strix and complex community of Bacteroidetes bacteria on its surface.</title>
        <authorList>
            <person name="Treitli S.C."/>
            <person name="Kolisko M."/>
            <person name="Husnik F."/>
            <person name="Keeling P."/>
            <person name="Hampl V."/>
        </authorList>
    </citation>
    <scope>NUCLEOTIDE SEQUENCE [LARGE SCALE GENOMIC DNA]</scope>
    <source>
        <strain evidence="2">ST1C</strain>
    </source>
</reference>
<comment type="caution">
    <text evidence="2">The sequence shown here is derived from an EMBL/GenBank/DDBJ whole genome shotgun (WGS) entry which is preliminary data.</text>
</comment>
<accession>A0A5J4UN21</accession>
<gene>
    <name evidence="2" type="ORF">EZS28_032991</name>
</gene>
<dbReference type="SUPFAM" id="SSF56112">
    <property type="entry name" value="Protein kinase-like (PK-like)"/>
    <property type="match status" value="1"/>
</dbReference>
<evidence type="ECO:0000259" key="1">
    <source>
        <dbReference type="PROSITE" id="PS50011"/>
    </source>
</evidence>
<dbReference type="GO" id="GO:0004672">
    <property type="term" value="F:protein kinase activity"/>
    <property type="evidence" value="ECO:0007669"/>
    <property type="project" value="InterPro"/>
</dbReference>
<evidence type="ECO:0000313" key="2">
    <source>
        <dbReference type="EMBL" id="KAA6371482.1"/>
    </source>
</evidence>
<dbReference type="Proteomes" id="UP000324800">
    <property type="component" value="Unassembled WGS sequence"/>
</dbReference>
<name>A0A5J4UN21_9EUKA</name>
<dbReference type="Gene3D" id="1.10.510.10">
    <property type="entry name" value="Transferase(Phosphotransferase) domain 1"/>
    <property type="match status" value="1"/>
</dbReference>
<dbReference type="AlphaFoldDB" id="A0A5J4UN21"/>
<proteinExistence type="predicted"/>
<protein>
    <recommendedName>
        <fullName evidence="1">Protein kinase domain-containing protein</fullName>
    </recommendedName>
</protein>
<sequence>MESDGNQLVTGPIYIGEIVGSTFVTEKLLAAGKTSTIFIARFKGNPEVNLVALKMQPIDIEYSTLNNDITALKSIGGKEQFPKIYRFGTHRQFSFLAMQLLGPTLSDIIKRAVMKKLSISSVAKVGIQGLEALSTLHSAGFVHSQICSENFAIGYTKETA</sequence>
<dbReference type="InterPro" id="IPR050235">
    <property type="entry name" value="CK1_Ser-Thr_kinase"/>
</dbReference>